<comment type="caution">
    <text evidence="3">The sequence shown here is derived from an EMBL/GenBank/DDBJ whole genome shotgun (WGS) entry which is preliminary data.</text>
</comment>
<dbReference type="PANTHER" id="PTHR21453:SF28">
    <property type="entry name" value="DUF19 DOMAIN-CONTAINING PROTEIN-RELATED"/>
    <property type="match status" value="1"/>
</dbReference>
<evidence type="ECO:0000313" key="3">
    <source>
        <dbReference type="EMBL" id="PIC22984.1"/>
    </source>
</evidence>
<evidence type="ECO:0000313" key="4">
    <source>
        <dbReference type="Proteomes" id="UP000230233"/>
    </source>
</evidence>
<dbReference type="EMBL" id="PDUG01000005">
    <property type="protein sequence ID" value="PIC22984.1"/>
    <property type="molecule type" value="Genomic_DNA"/>
</dbReference>
<reference evidence="4" key="1">
    <citation type="submission" date="2017-10" db="EMBL/GenBank/DDBJ databases">
        <title>Rapid genome shrinkage in a self-fertile nematode reveals novel sperm competition proteins.</title>
        <authorList>
            <person name="Yin D."/>
            <person name="Schwarz E.M."/>
            <person name="Thomas C.G."/>
            <person name="Felde R.L."/>
            <person name="Korf I.F."/>
            <person name="Cutter A.D."/>
            <person name="Schartner C.M."/>
            <person name="Ralston E.J."/>
            <person name="Meyer B.J."/>
            <person name="Haag E.S."/>
        </authorList>
    </citation>
    <scope>NUCLEOTIDE SEQUENCE [LARGE SCALE GENOMIC DNA]</scope>
    <source>
        <strain evidence="4">JU1422</strain>
    </source>
</reference>
<name>A0A2G5T6G9_9PELO</name>
<dbReference type="InterPro" id="IPR016638">
    <property type="entry name" value="UPF0376"/>
</dbReference>
<accession>A0A2G5T6G9</accession>
<protein>
    <recommendedName>
        <fullName evidence="2">T20D4.11-like domain-containing protein</fullName>
    </recommendedName>
</protein>
<dbReference type="PIRSF" id="PIRSF015697">
    <property type="entry name" value="UCP015697"/>
    <property type="match status" value="1"/>
</dbReference>
<evidence type="ECO:0000259" key="2">
    <source>
        <dbReference type="Pfam" id="PF01579"/>
    </source>
</evidence>
<keyword evidence="4" id="KW-1185">Reference proteome</keyword>
<feature type="chain" id="PRO_5013572994" description="T20D4.11-like domain-containing protein" evidence="1">
    <location>
        <begin position="21"/>
        <end position="201"/>
    </location>
</feature>
<gene>
    <name evidence="3" type="primary">Cnig_chr_V.g16838</name>
    <name evidence="3" type="ORF">B9Z55_016838</name>
</gene>
<organism evidence="3 4">
    <name type="scientific">Caenorhabditis nigoni</name>
    <dbReference type="NCBI Taxonomy" id="1611254"/>
    <lineage>
        <taxon>Eukaryota</taxon>
        <taxon>Metazoa</taxon>
        <taxon>Ecdysozoa</taxon>
        <taxon>Nematoda</taxon>
        <taxon>Chromadorea</taxon>
        <taxon>Rhabditida</taxon>
        <taxon>Rhabditina</taxon>
        <taxon>Rhabditomorpha</taxon>
        <taxon>Rhabditoidea</taxon>
        <taxon>Rhabditidae</taxon>
        <taxon>Peloderinae</taxon>
        <taxon>Caenorhabditis</taxon>
    </lineage>
</organism>
<dbReference type="Pfam" id="PF01579">
    <property type="entry name" value="DUF19"/>
    <property type="match status" value="1"/>
</dbReference>
<keyword evidence="1" id="KW-0732">Signal</keyword>
<feature type="signal peptide" evidence="1">
    <location>
        <begin position="1"/>
        <end position="20"/>
    </location>
</feature>
<dbReference type="InterPro" id="IPR002542">
    <property type="entry name" value="T20D4.11-like_dom"/>
</dbReference>
<proteinExistence type="predicted"/>
<feature type="domain" description="T20D4.11-like" evidence="2">
    <location>
        <begin position="33"/>
        <end position="197"/>
    </location>
</feature>
<sequence length="201" mass="22625">MTSFLKLVVVGTLLVGVAHGASVATADAKNTNCTLADGFQALSCMMRLSDFAEKIDELDMDDKNEVKEFKKSCDSLEKCFSMLTCGKKQDAETKQAVSSIRNYCDAVVYMAADFGECSEKLEKNKSECFENWDPFPDAIDEEKDEKKKEELKKNACKNYFGKDQCLKKLITETCSEKEWQGFRDHFISISSALLTCDFKDV</sequence>
<dbReference type="OrthoDB" id="5804752at2759"/>
<dbReference type="STRING" id="1611254.A0A2G5T6G9"/>
<dbReference type="Proteomes" id="UP000230233">
    <property type="component" value="Chromosome V"/>
</dbReference>
<dbReference type="PANTHER" id="PTHR21453">
    <property type="entry name" value="DUF19 DOMAIN-CONTAINING PROTEIN-RELATED-RELATED"/>
    <property type="match status" value="1"/>
</dbReference>
<dbReference type="AlphaFoldDB" id="A0A2G5T6G9"/>
<evidence type="ECO:0000256" key="1">
    <source>
        <dbReference type="SAM" id="SignalP"/>
    </source>
</evidence>